<comment type="caution">
    <text evidence="2">The sequence shown here is derived from an EMBL/GenBank/DDBJ whole genome shotgun (WGS) entry which is preliminary data.</text>
</comment>
<feature type="transmembrane region" description="Helical" evidence="1">
    <location>
        <begin position="91"/>
        <end position="112"/>
    </location>
</feature>
<sequence length="167" mass="18917">MIHALWLAVKEEAGELDERRKNFATTCLPTSLGEVCRDVPRLIEAALFPFLPIKRILTDTMAPAAACYGILAFVTFYFAVTLLAMCPIEANLRFISAAWYMAFAAIVAYTRYRVRHHRQIKHGDVLTDMCIAVLFYPLALVQHEKELRAPDDFYGGSLDKESEEKEA</sequence>
<feature type="transmembrane region" description="Helical" evidence="1">
    <location>
        <begin position="64"/>
        <end position="85"/>
    </location>
</feature>
<evidence type="ECO:0000313" key="2">
    <source>
        <dbReference type="EMBL" id="CAH0371498.1"/>
    </source>
</evidence>
<evidence type="ECO:0000256" key="1">
    <source>
        <dbReference type="SAM" id="Phobius"/>
    </source>
</evidence>
<dbReference type="Proteomes" id="UP000789595">
    <property type="component" value="Unassembled WGS sequence"/>
</dbReference>
<dbReference type="EMBL" id="CAKKNE010000003">
    <property type="protein sequence ID" value="CAH0371498.1"/>
    <property type="molecule type" value="Genomic_DNA"/>
</dbReference>
<protein>
    <submittedName>
        <fullName evidence="2">Uncharacterized protein</fullName>
    </submittedName>
</protein>
<keyword evidence="1" id="KW-0812">Transmembrane</keyword>
<dbReference type="AlphaFoldDB" id="A0A8J2SER4"/>
<name>A0A8J2SER4_9STRA</name>
<keyword evidence="3" id="KW-1185">Reference proteome</keyword>
<evidence type="ECO:0000313" key="3">
    <source>
        <dbReference type="Proteomes" id="UP000789595"/>
    </source>
</evidence>
<reference evidence="2" key="1">
    <citation type="submission" date="2021-11" db="EMBL/GenBank/DDBJ databases">
        <authorList>
            <consortium name="Genoscope - CEA"/>
            <person name="William W."/>
        </authorList>
    </citation>
    <scope>NUCLEOTIDE SEQUENCE</scope>
</reference>
<gene>
    <name evidence="2" type="ORF">PECAL_3P14440</name>
</gene>
<proteinExistence type="predicted"/>
<accession>A0A8J2SER4</accession>
<keyword evidence="1" id="KW-1133">Transmembrane helix</keyword>
<keyword evidence="1" id="KW-0472">Membrane</keyword>
<organism evidence="2 3">
    <name type="scientific">Pelagomonas calceolata</name>
    <dbReference type="NCBI Taxonomy" id="35677"/>
    <lineage>
        <taxon>Eukaryota</taxon>
        <taxon>Sar</taxon>
        <taxon>Stramenopiles</taxon>
        <taxon>Ochrophyta</taxon>
        <taxon>Pelagophyceae</taxon>
        <taxon>Pelagomonadales</taxon>
        <taxon>Pelagomonadaceae</taxon>
        <taxon>Pelagomonas</taxon>
    </lineage>
</organism>